<reference evidence="2 3" key="1">
    <citation type="journal article" date="2011" name="Front. Microbiol.">
        <title>Genomic signatures of strain selection and enhancement in Bacillus atrophaeus var. globigii, a historical biowarfare simulant.</title>
        <authorList>
            <person name="Gibbons H.S."/>
            <person name="Broomall S.M."/>
            <person name="McNew L.A."/>
            <person name="Daligault H."/>
            <person name="Chapman C."/>
            <person name="Bruce D."/>
            <person name="Karavis M."/>
            <person name="Krepps M."/>
            <person name="McGregor P.A."/>
            <person name="Hong C."/>
            <person name="Park K.H."/>
            <person name="Akmal A."/>
            <person name="Feldman A."/>
            <person name="Lin J.S."/>
            <person name="Chang W.E."/>
            <person name="Higgs B.W."/>
            <person name="Demirev P."/>
            <person name="Lindquist J."/>
            <person name="Liem A."/>
            <person name="Fochler E."/>
            <person name="Read T.D."/>
            <person name="Tapia R."/>
            <person name="Johnson S."/>
            <person name="Bishop-Lilly K.A."/>
            <person name="Detter C."/>
            <person name="Han C."/>
            <person name="Sozhamannan S."/>
            <person name="Rosenzweig C.N."/>
            <person name="Skowronski E.W."/>
        </authorList>
    </citation>
    <scope>NUCLEOTIDE SEQUENCE [LARGE SCALE GENOMIC DNA]</scope>
    <source>
        <strain evidence="2 3">AIT1</strain>
    </source>
</reference>
<evidence type="ECO:0000313" key="2">
    <source>
        <dbReference type="EMBL" id="RUO44075.1"/>
    </source>
</evidence>
<name>A0A432X9H1_9GAMM</name>
<dbReference type="OrthoDB" id="6400987at2"/>
<gene>
    <name evidence="2" type="ORF">CWE15_02560</name>
</gene>
<dbReference type="RefSeq" id="WP_126756473.1">
    <property type="nucleotide sequence ID" value="NZ_PIPQ01000001.1"/>
</dbReference>
<evidence type="ECO:0008006" key="4">
    <source>
        <dbReference type="Google" id="ProtNLM"/>
    </source>
</evidence>
<dbReference type="Proteomes" id="UP000286976">
    <property type="component" value="Unassembled WGS sequence"/>
</dbReference>
<evidence type="ECO:0000256" key="1">
    <source>
        <dbReference type="SAM" id="SignalP"/>
    </source>
</evidence>
<comment type="caution">
    <text evidence="2">The sequence shown here is derived from an EMBL/GenBank/DDBJ whole genome shotgun (WGS) entry which is preliminary data.</text>
</comment>
<feature type="chain" id="PRO_5019366305" description="Lipoprotein SmpA/OmlA domain-containing protein" evidence="1">
    <location>
        <begin position="25"/>
        <end position="120"/>
    </location>
</feature>
<sequence>MNSHRLISLLTLMCLLGVGCAQQAANQQPQVEPILLTALTPARAEQWLVRGHTRQQQVLGMLGQPHGVSQVGDYQYWNYTDVRHDQVKQESNLVRLTLVFDSQAVLVDYDLQNNHFQKKN</sequence>
<dbReference type="AlphaFoldDB" id="A0A432X9H1"/>
<dbReference type="EMBL" id="PIPQ01000001">
    <property type="protein sequence ID" value="RUO44075.1"/>
    <property type="molecule type" value="Genomic_DNA"/>
</dbReference>
<organism evidence="2 3">
    <name type="scientific">Aliidiomarina taiwanensis</name>
    <dbReference type="NCBI Taxonomy" id="946228"/>
    <lineage>
        <taxon>Bacteria</taxon>
        <taxon>Pseudomonadati</taxon>
        <taxon>Pseudomonadota</taxon>
        <taxon>Gammaproteobacteria</taxon>
        <taxon>Alteromonadales</taxon>
        <taxon>Idiomarinaceae</taxon>
        <taxon>Aliidiomarina</taxon>
    </lineage>
</organism>
<feature type="signal peptide" evidence="1">
    <location>
        <begin position="1"/>
        <end position="24"/>
    </location>
</feature>
<evidence type="ECO:0000313" key="3">
    <source>
        <dbReference type="Proteomes" id="UP000286976"/>
    </source>
</evidence>
<keyword evidence="1" id="KW-0732">Signal</keyword>
<protein>
    <recommendedName>
        <fullName evidence="4">Lipoprotein SmpA/OmlA domain-containing protein</fullName>
    </recommendedName>
</protein>
<proteinExistence type="predicted"/>
<dbReference type="PROSITE" id="PS51257">
    <property type="entry name" value="PROKAR_LIPOPROTEIN"/>
    <property type="match status" value="1"/>
</dbReference>
<keyword evidence="3" id="KW-1185">Reference proteome</keyword>
<accession>A0A432X9H1</accession>